<keyword evidence="3" id="KW-1185">Reference proteome</keyword>
<evidence type="ECO:0000313" key="3">
    <source>
        <dbReference type="Proteomes" id="UP000244810"/>
    </source>
</evidence>
<dbReference type="PANTHER" id="PTHR43328:SF1">
    <property type="entry name" value="N-ACETYLTRANSFERASE DOMAIN-CONTAINING PROTEIN"/>
    <property type="match status" value="1"/>
</dbReference>
<dbReference type="Proteomes" id="UP000244810">
    <property type="component" value="Unassembled WGS sequence"/>
</dbReference>
<dbReference type="GO" id="GO:0016747">
    <property type="term" value="F:acyltransferase activity, transferring groups other than amino-acyl groups"/>
    <property type="evidence" value="ECO:0007669"/>
    <property type="project" value="InterPro"/>
</dbReference>
<protein>
    <submittedName>
        <fullName evidence="2">GNAT family N-acetyltransferase</fullName>
    </submittedName>
</protein>
<dbReference type="InterPro" id="IPR016181">
    <property type="entry name" value="Acyl_CoA_acyltransferase"/>
</dbReference>
<dbReference type="OrthoDB" id="9804153at2"/>
<dbReference type="InterPro" id="IPR000182">
    <property type="entry name" value="GNAT_dom"/>
</dbReference>
<dbReference type="SUPFAM" id="SSF55729">
    <property type="entry name" value="Acyl-CoA N-acyltransferases (Nat)"/>
    <property type="match status" value="1"/>
</dbReference>
<reference evidence="2 3" key="1">
    <citation type="journal article" date="2011" name="Syst. Appl. Microbiol.">
        <title>Defluviimonas denitrificans gen. nov., sp. nov., and Pararhodobacter aggregans gen. nov., sp. nov., non-phototrophic Rhodobacteraceae from the biofilter of a marine aquaculture.</title>
        <authorList>
            <person name="Foesel B.U."/>
            <person name="Drake H.L."/>
            <person name="Schramm A."/>
        </authorList>
    </citation>
    <scope>NUCLEOTIDE SEQUENCE [LARGE SCALE GENOMIC DNA]</scope>
    <source>
        <strain evidence="2 3">D1-19</strain>
    </source>
</reference>
<dbReference type="PROSITE" id="PS51186">
    <property type="entry name" value="GNAT"/>
    <property type="match status" value="1"/>
</dbReference>
<dbReference type="AlphaFoldDB" id="A0A2T7UPU4"/>
<sequence length="185" mass="19467">MNARPSLAALPRAPQTTIEAGSLLLRPLTPADVPALARHVGDVRVAQGTRSIPHPLPEGAAEAFVATALAPGRDEDVWAIDGTPGGSDPLVGVVSLKALDRKQSQIGYWVAPAFWHTGIASAAVRALLDANPHANCTVFAEVFQDNPVSARILTNAGFEYIGDAEAWSVARAGAVPTWTYLRKMA</sequence>
<dbReference type="Gene3D" id="3.40.630.30">
    <property type="match status" value="1"/>
</dbReference>
<gene>
    <name evidence="2" type="ORF">DDE23_16065</name>
</gene>
<feature type="domain" description="N-acetyltransferase" evidence="1">
    <location>
        <begin position="23"/>
        <end position="185"/>
    </location>
</feature>
<accession>A0A2T7UPU4</accession>
<dbReference type="EMBL" id="QDDR01000008">
    <property type="protein sequence ID" value="PVE46659.1"/>
    <property type="molecule type" value="Genomic_DNA"/>
</dbReference>
<keyword evidence="2" id="KW-0808">Transferase</keyword>
<dbReference type="RefSeq" id="WP_107752907.1">
    <property type="nucleotide sequence ID" value="NZ_QBKF01000008.1"/>
</dbReference>
<organism evidence="2 3">
    <name type="scientific">Pararhodobacter aggregans</name>
    <dbReference type="NCBI Taxonomy" id="404875"/>
    <lineage>
        <taxon>Bacteria</taxon>
        <taxon>Pseudomonadati</taxon>
        <taxon>Pseudomonadota</taxon>
        <taxon>Alphaproteobacteria</taxon>
        <taxon>Rhodobacterales</taxon>
        <taxon>Paracoccaceae</taxon>
        <taxon>Pararhodobacter</taxon>
    </lineage>
</organism>
<dbReference type="PANTHER" id="PTHR43328">
    <property type="entry name" value="ACETYLTRANSFERASE-RELATED"/>
    <property type="match status" value="1"/>
</dbReference>
<evidence type="ECO:0000313" key="2">
    <source>
        <dbReference type="EMBL" id="PVE46659.1"/>
    </source>
</evidence>
<name>A0A2T7UPU4_9RHOB</name>
<comment type="caution">
    <text evidence="2">The sequence shown here is derived from an EMBL/GenBank/DDBJ whole genome shotgun (WGS) entry which is preliminary data.</text>
</comment>
<dbReference type="Pfam" id="PF13302">
    <property type="entry name" value="Acetyltransf_3"/>
    <property type="match status" value="1"/>
</dbReference>
<proteinExistence type="predicted"/>
<evidence type="ECO:0000259" key="1">
    <source>
        <dbReference type="PROSITE" id="PS51186"/>
    </source>
</evidence>